<name>A0A7K4C0K3_9EURY</name>
<dbReference type="RefSeq" id="WP_014868420.1">
    <property type="nucleotide sequence ID" value="NZ_DAIMMY010000062.1"/>
</dbReference>
<dbReference type="InterPro" id="IPR012156">
    <property type="entry name" value="Cold_shock_CspA"/>
</dbReference>
<reference evidence="1" key="1">
    <citation type="submission" date="2020-05" db="EMBL/GenBank/DDBJ databases">
        <title>The first insight into the ecology of ammonia-tolerant syntrophic propionate oxidizing bacteria.</title>
        <authorList>
            <person name="Singh A."/>
            <person name="Schnurer A."/>
            <person name="Westerholm M."/>
        </authorList>
    </citation>
    <scope>NUCLEOTIDE SEQUENCE</scope>
    <source>
        <strain evidence="1">MAG54</strain>
    </source>
</reference>
<gene>
    <name evidence="1" type="ORF">HQQ74_02750</name>
</gene>
<proteinExistence type="predicted"/>
<dbReference type="AlphaFoldDB" id="A0A7K4C0K3"/>
<evidence type="ECO:0000313" key="2">
    <source>
        <dbReference type="Proteomes" id="UP000737555"/>
    </source>
</evidence>
<comment type="caution">
    <text evidence="1">The sequence shown here is derived from an EMBL/GenBank/DDBJ whole genome shotgun (WGS) entry which is preliminary data.</text>
</comment>
<dbReference type="OMA" id="FWLVPIF"/>
<sequence length="90" mass="10278">MDVLVYAVILLVFLNALSFFAFFRDKAAAQKGTWRTPERRLLFLALLGPFGALGAMRAFRHKTRKTKFWLVPIFLCLQIGLFAALVLFLV</sequence>
<dbReference type="GO" id="GO:0003676">
    <property type="term" value="F:nucleic acid binding"/>
    <property type="evidence" value="ECO:0007669"/>
    <property type="project" value="InterPro"/>
</dbReference>
<protein>
    <submittedName>
        <fullName evidence="1">DUF1294 domain-containing protein</fullName>
    </submittedName>
</protein>
<organism evidence="1 2">
    <name type="scientific">Methanoculleus bourgensis</name>
    <dbReference type="NCBI Taxonomy" id="83986"/>
    <lineage>
        <taxon>Archaea</taxon>
        <taxon>Methanobacteriati</taxon>
        <taxon>Methanobacteriota</taxon>
        <taxon>Stenosarchaea group</taxon>
        <taxon>Methanomicrobia</taxon>
        <taxon>Methanomicrobiales</taxon>
        <taxon>Methanomicrobiaceae</taxon>
        <taxon>Methanoculleus</taxon>
    </lineage>
</organism>
<dbReference type="EMBL" id="JABMJE010000023">
    <property type="protein sequence ID" value="NQS77631.1"/>
    <property type="molecule type" value="Genomic_DNA"/>
</dbReference>
<accession>A0A7K4C0K3</accession>
<dbReference type="Proteomes" id="UP000737555">
    <property type="component" value="Unassembled WGS sequence"/>
</dbReference>
<evidence type="ECO:0000313" key="1">
    <source>
        <dbReference type="EMBL" id="NQS77631.1"/>
    </source>
</evidence>
<dbReference type="Pfam" id="PF06961">
    <property type="entry name" value="DUF1294"/>
    <property type="match status" value="1"/>
</dbReference>
<dbReference type="GeneID" id="13354564"/>
<dbReference type="InterPro" id="IPR010718">
    <property type="entry name" value="DUF1294"/>
</dbReference>
<dbReference type="PIRSF" id="PIRSF002599">
    <property type="entry name" value="Cold_shock_A"/>
    <property type="match status" value="1"/>
</dbReference>